<dbReference type="OrthoDB" id="9811746at2"/>
<organism evidence="2 3">
    <name type="scientific">Cupriavidus basilensis OR16</name>
    <dbReference type="NCBI Taxonomy" id="1127483"/>
    <lineage>
        <taxon>Bacteria</taxon>
        <taxon>Pseudomonadati</taxon>
        <taxon>Pseudomonadota</taxon>
        <taxon>Betaproteobacteria</taxon>
        <taxon>Burkholderiales</taxon>
        <taxon>Burkholderiaceae</taxon>
        <taxon>Cupriavidus</taxon>
    </lineage>
</organism>
<name>H1S010_9BURK</name>
<evidence type="ECO:0000313" key="2">
    <source>
        <dbReference type="EMBL" id="EHP44226.1"/>
    </source>
</evidence>
<gene>
    <name evidence="2" type="ORF">OR16_04592</name>
</gene>
<dbReference type="EMBL" id="AHJE01000012">
    <property type="protein sequence ID" value="EHP44226.1"/>
    <property type="molecule type" value="Genomic_DNA"/>
</dbReference>
<dbReference type="Gene3D" id="3.40.50.9200">
    <property type="entry name" value="Hypothetical protein MTH538"/>
    <property type="match status" value="1"/>
</dbReference>
<proteinExistence type="predicted"/>
<evidence type="ECO:0000259" key="1">
    <source>
        <dbReference type="Pfam" id="PF08937"/>
    </source>
</evidence>
<dbReference type="InterPro" id="IPR036490">
    <property type="entry name" value="ThsB_TIR-like_sf"/>
</dbReference>
<sequence>MPSLKTYRLFISHSWAYGDAYEKLVQFFNEHPNFSWANYSVPKNDPIHSAGTDAKLYEAIKAQVAPVNCVVMLAGVYSSYSKWIDKEIQISKNDFKKPIIAVEPWAAEKTSKLVKENSDAIVRWQSKSIVDAIRAHSI</sequence>
<feature type="domain" description="Thoeris protein ThsB TIR-like" evidence="1">
    <location>
        <begin position="10"/>
        <end position="108"/>
    </location>
</feature>
<dbReference type="Proteomes" id="UP000005808">
    <property type="component" value="Unassembled WGS sequence"/>
</dbReference>
<comment type="caution">
    <text evidence="2">The sequence shown here is derived from an EMBL/GenBank/DDBJ whole genome shotgun (WGS) entry which is preliminary data.</text>
</comment>
<dbReference type="InterPro" id="IPR015032">
    <property type="entry name" value="ThsB__TIR-like_domain"/>
</dbReference>
<evidence type="ECO:0000313" key="3">
    <source>
        <dbReference type="Proteomes" id="UP000005808"/>
    </source>
</evidence>
<reference evidence="2 3" key="1">
    <citation type="journal article" date="2012" name="J. Bacteriol.">
        <title>De Novo Genome Project of Cupriavidus basilensis OR16.</title>
        <authorList>
            <person name="Cserhati M."/>
            <person name="Kriszt B."/>
            <person name="Szoboszlay S."/>
            <person name="Toth A."/>
            <person name="Szabo I."/>
            <person name="Tancsics A."/>
            <person name="Nagy I."/>
            <person name="Horvath B."/>
            <person name="Nagy I."/>
            <person name="Kukolya J."/>
        </authorList>
    </citation>
    <scope>NUCLEOTIDE SEQUENCE [LARGE SCALE GENOMIC DNA]</scope>
    <source>
        <strain evidence="2 3">OR16</strain>
    </source>
</reference>
<dbReference type="Pfam" id="PF08937">
    <property type="entry name" value="ThsB_TIR"/>
    <property type="match status" value="1"/>
</dbReference>
<dbReference type="SUPFAM" id="SSF52206">
    <property type="entry name" value="Hypothetical protein MTH538"/>
    <property type="match status" value="1"/>
</dbReference>
<protein>
    <recommendedName>
        <fullName evidence="1">Thoeris protein ThsB TIR-like domain-containing protein</fullName>
    </recommendedName>
</protein>
<accession>H1S010</accession>
<dbReference type="AlphaFoldDB" id="H1S010"/>
<dbReference type="RefSeq" id="WP_006156723.1">
    <property type="nucleotide sequence ID" value="NZ_AHJE01000012.1"/>
</dbReference>